<dbReference type="OrthoDB" id="9785673at2"/>
<evidence type="ECO:0000313" key="8">
    <source>
        <dbReference type="EMBL" id="EED35670.1"/>
    </source>
</evidence>
<name>B8KW93_9GAMM</name>
<comment type="catalytic activity">
    <reaction evidence="6">
        <text>guanosine(2251) in 23S rRNA + S-adenosyl-L-methionine = 2'-O-methylguanosine(2251) in 23S rRNA + S-adenosyl-L-homocysteine + H(+)</text>
        <dbReference type="Rhea" id="RHEA:24140"/>
        <dbReference type="Rhea" id="RHEA-COMP:10239"/>
        <dbReference type="Rhea" id="RHEA-COMP:10241"/>
        <dbReference type="ChEBI" id="CHEBI:15378"/>
        <dbReference type="ChEBI" id="CHEBI:57856"/>
        <dbReference type="ChEBI" id="CHEBI:59789"/>
        <dbReference type="ChEBI" id="CHEBI:74269"/>
        <dbReference type="ChEBI" id="CHEBI:74445"/>
        <dbReference type="EC" id="2.1.1.185"/>
    </reaction>
</comment>
<dbReference type="GO" id="GO:0003723">
    <property type="term" value="F:RNA binding"/>
    <property type="evidence" value="ECO:0007669"/>
    <property type="project" value="InterPro"/>
</dbReference>
<comment type="similarity">
    <text evidence="6">Belongs to the class IV-like SAM-binding methyltransferase superfamily. RNA methyltransferase TrmH family. RlmB subfamily.</text>
</comment>
<dbReference type="CDD" id="cd18103">
    <property type="entry name" value="SpoU-like_RlmB"/>
    <property type="match status" value="1"/>
</dbReference>
<dbReference type="HOGENOM" id="CLU_021322_0_1_6"/>
<dbReference type="NCBIfam" id="TIGR00186">
    <property type="entry name" value="rRNA_methyl_3"/>
    <property type="match status" value="1"/>
</dbReference>
<dbReference type="eggNOG" id="COG0566">
    <property type="taxonomic scope" value="Bacteria"/>
</dbReference>
<dbReference type="PANTHER" id="PTHR46429">
    <property type="entry name" value="23S RRNA (GUANOSINE-2'-O-)-METHYLTRANSFERASE RLMB"/>
    <property type="match status" value="1"/>
</dbReference>
<keyword evidence="1 6" id="KW-0963">Cytoplasm</keyword>
<keyword evidence="2 6" id="KW-0698">rRNA processing</keyword>
<evidence type="ECO:0000259" key="7">
    <source>
        <dbReference type="SMART" id="SM00967"/>
    </source>
</evidence>
<dbReference type="InterPro" id="IPR001537">
    <property type="entry name" value="SpoU_MeTrfase"/>
</dbReference>
<evidence type="ECO:0000256" key="4">
    <source>
        <dbReference type="ARBA" id="ARBA00022679"/>
    </source>
</evidence>
<dbReference type="GO" id="GO:0070039">
    <property type="term" value="F:rRNA (guanosine-2'-O-)-methyltransferase activity"/>
    <property type="evidence" value="ECO:0007669"/>
    <property type="project" value="UniProtKB-UniRule"/>
</dbReference>
<dbReference type="Proteomes" id="UP000004699">
    <property type="component" value="Unassembled WGS sequence"/>
</dbReference>
<evidence type="ECO:0000256" key="1">
    <source>
        <dbReference type="ARBA" id="ARBA00022490"/>
    </source>
</evidence>
<dbReference type="EMBL" id="DS999411">
    <property type="protein sequence ID" value="EED35670.1"/>
    <property type="molecule type" value="Genomic_DNA"/>
</dbReference>
<dbReference type="InterPro" id="IPR004441">
    <property type="entry name" value="rRNA_MeTrfase_TrmH"/>
</dbReference>
<keyword evidence="5 6" id="KW-0949">S-adenosyl-L-methionine</keyword>
<gene>
    <name evidence="6" type="primary">rlmB</name>
    <name evidence="8" type="ORF">NOR51B_1617</name>
</gene>
<comment type="function">
    <text evidence="6">Specifically methylates the ribose of guanosine 2251 in 23S rRNA.</text>
</comment>
<dbReference type="GO" id="GO:0005829">
    <property type="term" value="C:cytosol"/>
    <property type="evidence" value="ECO:0007669"/>
    <property type="project" value="TreeGrafter"/>
</dbReference>
<dbReference type="InterPro" id="IPR029026">
    <property type="entry name" value="tRNA_m1G_MTases_N"/>
</dbReference>
<evidence type="ECO:0000256" key="6">
    <source>
        <dbReference type="HAMAP-Rule" id="MF_01887"/>
    </source>
</evidence>
<dbReference type="Gene3D" id="3.40.1280.10">
    <property type="match status" value="1"/>
</dbReference>
<dbReference type="InterPro" id="IPR029028">
    <property type="entry name" value="Alpha/beta_knot_MTases"/>
</dbReference>
<keyword evidence="3 6" id="KW-0489">Methyltransferase</keyword>
<dbReference type="SMART" id="SM00967">
    <property type="entry name" value="SpoU_sub_bind"/>
    <property type="match status" value="1"/>
</dbReference>
<accession>B8KW93</accession>
<comment type="subcellular location">
    <subcellularLocation>
        <location evidence="6">Cytoplasm</location>
    </subcellularLocation>
</comment>
<feature type="binding site" evidence="6">
    <location>
        <position position="218"/>
    </location>
    <ligand>
        <name>S-adenosyl-L-methionine</name>
        <dbReference type="ChEBI" id="CHEBI:59789"/>
    </ligand>
</feature>
<feature type="binding site" evidence="6">
    <location>
        <position position="227"/>
    </location>
    <ligand>
        <name>S-adenosyl-L-methionine</name>
        <dbReference type="ChEBI" id="CHEBI:59789"/>
    </ligand>
</feature>
<dbReference type="AlphaFoldDB" id="B8KW93"/>
<feature type="binding site" evidence="6">
    <location>
        <position position="198"/>
    </location>
    <ligand>
        <name>S-adenosyl-L-methionine</name>
        <dbReference type="ChEBI" id="CHEBI:59789"/>
    </ligand>
</feature>
<proteinExistence type="inferred from homology"/>
<protein>
    <recommendedName>
        <fullName evidence="6">23S rRNA (guanosine-2'-O-)-methyltransferase RlmB</fullName>
        <ecNumber evidence="6">2.1.1.185</ecNumber>
    </recommendedName>
    <alternativeName>
        <fullName evidence="6">23S rRNA (guanosine2251 2'-O)-methyltransferase</fullName>
    </alternativeName>
    <alternativeName>
        <fullName evidence="6">23S rRNA Gm2251 2'-O-methyltransferase</fullName>
    </alternativeName>
</protein>
<keyword evidence="9" id="KW-1185">Reference proteome</keyword>
<dbReference type="EC" id="2.1.1.185" evidence="6"/>
<dbReference type="RefSeq" id="WP_009020416.1">
    <property type="nucleotide sequence ID" value="NZ_DS999411.1"/>
</dbReference>
<dbReference type="SUPFAM" id="SSF55315">
    <property type="entry name" value="L30e-like"/>
    <property type="match status" value="1"/>
</dbReference>
<dbReference type="SUPFAM" id="SSF75217">
    <property type="entry name" value="alpha/beta knot"/>
    <property type="match status" value="1"/>
</dbReference>
<feature type="domain" description="RNA 2-O ribose methyltransferase substrate binding" evidence="7">
    <location>
        <begin position="4"/>
        <end position="79"/>
    </location>
</feature>
<keyword evidence="4 6" id="KW-0808">Transferase</keyword>
<dbReference type="Pfam" id="PF08032">
    <property type="entry name" value="SpoU_sub_bind"/>
    <property type="match status" value="1"/>
</dbReference>
<evidence type="ECO:0000313" key="9">
    <source>
        <dbReference type="Proteomes" id="UP000004699"/>
    </source>
</evidence>
<dbReference type="HAMAP" id="MF_01887">
    <property type="entry name" value="23SrRNA_methyltr_B"/>
    <property type="match status" value="1"/>
</dbReference>
<dbReference type="InterPro" id="IPR024915">
    <property type="entry name" value="23S_rRNA_MeTrfase_RlmB"/>
</dbReference>
<dbReference type="InterPro" id="IPR029064">
    <property type="entry name" value="Ribosomal_eL30-like_sf"/>
</dbReference>
<reference evidence="9" key="1">
    <citation type="journal article" date="2013" name="BMC Microbiol.">
        <title>Taxonomy and evolution of bacteriochlorophyll a-containing members of the OM60/NOR5 clade of marine gammaproteobacteria: description of Luminiphilus syltensis gen. nov., sp. nov., reclassification of Haliea rubra as Pseudohaliea rubra gen. nov., comb. nov., and emendation of Chromatocurvus halotolerans.</title>
        <authorList>
            <person name="Spring S."/>
            <person name="Riedel T."/>
            <person name="Sproer C."/>
            <person name="Yan S."/>
            <person name="Harder J."/>
            <person name="Fuchs B.M."/>
        </authorList>
    </citation>
    <scope>NUCLEOTIDE SEQUENCE [LARGE SCALE GENOMIC DNA]</scope>
    <source>
        <strain evidence="9">NOR51-B</strain>
    </source>
</reference>
<dbReference type="Pfam" id="PF00588">
    <property type="entry name" value="SpoU_methylase"/>
    <property type="match status" value="1"/>
</dbReference>
<evidence type="ECO:0000256" key="3">
    <source>
        <dbReference type="ARBA" id="ARBA00022603"/>
    </source>
</evidence>
<organism evidence="8 9">
    <name type="scientific">Luminiphilus syltensis NOR5-1B</name>
    <dbReference type="NCBI Taxonomy" id="565045"/>
    <lineage>
        <taxon>Bacteria</taxon>
        <taxon>Pseudomonadati</taxon>
        <taxon>Pseudomonadota</taxon>
        <taxon>Gammaproteobacteria</taxon>
        <taxon>Cellvibrionales</taxon>
        <taxon>Halieaceae</taxon>
        <taxon>Luminiphilus</taxon>
    </lineage>
</organism>
<dbReference type="STRING" id="565045.NOR51B_1617"/>
<evidence type="ECO:0000256" key="2">
    <source>
        <dbReference type="ARBA" id="ARBA00022552"/>
    </source>
</evidence>
<dbReference type="InterPro" id="IPR013123">
    <property type="entry name" value="SpoU_subst-bd"/>
</dbReference>
<dbReference type="Gene3D" id="3.30.1330.30">
    <property type="match status" value="1"/>
</dbReference>
<evidence type="ECO:0000256" key="5">
    <source>
        <dbReference type="ARBA" id="ARBA00022691"/>
    </source>
</evidence>
<dbReference type="PANTHER" id="PTHR46429:SF1">
    <property type="entry name" value="23S RRNA (GUANOSINE-2'-O-)-METHYLTRANSFERASE RLMB"/>
    <property type="match status" value="1"/>
</dbReference>
<dbReference type="FunFam" id="3.40.1280.10:FF:000008">
    <property type="entry name" value="Group 3 RNA methyltransferase TrmH"/>
    <property type="match status" value="1"/>
</dbReference>
<sequence length="252" mass="26934">MSERIFGLHAVESALKHRPEALLRVMLQKGRDDKRMRELETLARNQGVTIERRPRTELDRLVDGRHQGVVAEIEQGADGPPLDEAGLMQRVAETSTPLLLVLDGVTDPHNLGACLRSADAAGVTAVIVPKNNSADLTPAVRKVACGAAEAVPFVRVTNLVRTLAALQAEGVWVVGTTGDAEQSLYAQDFAGPIALVMGAEGQGMRRLTQEQCDFLVYLPMAGEVSSLNVSVATGVCLFEAVRQRSVGTSAVD</sequence>